<sequence>MEDQSGDSLEDFTPVDSTRDEAPIVRLSDSMLLYLSYLHEGVNQLFSICCSACLHPNEVFGRPHMQNLVIKTPPESIWRILLDEAEYICAGGTTFLRDAAVNFVTAPWQSPEDHARRLYVEKMRATATGNRLENSYYPTPDRMVRVKWYPDLEAPLKPWPEEFAELWIDLPIQSDGSLDLRPLKRIWGMENVYVIDASHGRRLRIGRKPDEVLSALAWSVLLGRHSVLGVVEVTSPPMSLARTARAFIKQACTDPALWLHALQLAGLTAITLCAIAAFALWHVASAVLGVLALVLLCGWLICAVPVLSAVGICVTLLHKVVRWRQRAARRRLLLSLTRGDQPDRRSGRSSIRRLVDLRPVLQQSMAAVTYLGGVLAPWMLFAALSIAAVVRRLLLELYCGAVGLGQGPSRAGAQETAGESDQAWSETGGADDGEEGTGEHDGGDDGCDGQEYADQEDGSEFDEVGDGESDAEDDEED</sequence>
<evidence type="ECO:0000313" key="4">
    <source>
        <dbReference type="Proteomes" id="UP000029665"/>
    </source>
</evidence>
<feature type="compositionally biased region" description="Acidic residues" evidence="1">
    <location>
        <begin position="444"/>
        <end position="477"/>
    </location>
</feature>
<keyword evidence="2" id="KW-1133">Transmembrane helix</keyword>
<dbReference type="OrthoDB" id="2747423at2759"/>
<keyword evidence="2" id="KW-0472">Membrane</keyword>
<name>A0A060S5G4_PYCCI</name>
<feature type="region of interest" description="Disordered" evidence="1">
    <location>
        <begin position="407"/>
        <end position="477"/>
    </location>
</feature>
<keyword evidence="4" id="KW-1185">Reference proteome</keyword>
<feature type="transmembrane region" description="Helical" evidence="2">
    <location>
        <begin position="257"/>
        <end position="281"/>
    </location>
</feature>
<evidence type="ECO:0000256" key="1">
    <source>
        <dbReference type="SAM" id="MobiDB-lite"/>
    </source>
</evidence>
<evidence type="ECO:0000256" key="2">
    <source>
        <dbReference type="SAM" id="Phobius"/>
    </source>
</evidence>
<accession>A0A060S5G4</accession>
<protein>
    <submittedName>
        <fullName evidence="3">Uncharacterized protein</fullName>
    </submittedName>
</protein>
<dbReference type="Proteomes" id="UP000029665">
    <property type="component" value="Unassembled WGS sequence"/>
</dbReference>
<dbReference type="HOGENOM" id="CLU_572568_0_0_1"/>
<comment type="caution">
    <text evidence="3">The sequence shown here is derived from an EMBL/GenBank/DDBJ whole genome shotgun (WGS) entry which is preliminary data.</text>
</comment>
<reference evidence="3" key="1">
    <citation type="submission" date="2014-01" db="EMBL/GenBank/DDBJ databases">
        <title>The genome of the white-rot fungus Pycnoporus cinnabarinus: a basidiomycete model with a versatile arsenal for lignocellulosic biomass breakdown.</title>
        <authorList>
            <person name="Levasseur A."/>
            <person name="Lomascolo A."/>
            <person name="Ruiz-Duenas F.J."/>
            <person name="Uzan E."/>
            <person name="Piumi F."/>
            <person name="Kues U."/>
            <person name="Ram A.F.J."/>
            <person name="Murat C."/>
            <person name="Haon M."/>
            <person name="Benoit I."/>
            <person name="Arfi Y."/>
            <person name="Chevret D."/>
            <person name="Drula E."/>
            <person name="Kwon M.J."/>
            <person name="Gouret P."/>
            <person name="Lesage-Meessen L."/>
            <person name="Lombard V."/>
            <person name="Mariette J."/>
            <person name="Noirot C."/>
            <person name="Park J."/>
            <person name="Patyshakuliyeva A."/>
            <person name="Wieneger R.A.B."/>
            <person name="Wosten H.A.B."/>
            <person name="Martin F."/>
            <person name="Coutinho P.M."/>
            <person name="de Vries R."/>
            <person name="Martinez A.T."/>
            <person name="Klopp C."/>
            <person name="Pontarotti P."/>
            <person name="Henrissat B."/>
            <person name="Record E."/>
        </authorList>
    </citation>
    <scope>NUCLEOTIDE SEQUENCE [LARGE SCALE GENOMIC DNA]</scope>
    <source>
        <strain evidence="3">BRFM137</strain>
    </source>
</reference>
<dbReference type="EMBL" id="CCBP010000043">
    <property type="protein sequence ID" value="CDO69411.1"/>
    <property type="molecule type" value="Genomic_DNA"/>
</dbReference>
<feature type="transmembrane region" description="Helical" evidence="2">
    <location>
        <begin position="367"/>
        <end position="390"/>
    </location>
</feature>
<feature type="transmembrane region" description="Helical" evidence="2">
    <location>
        <begin position="287"/>
        <end position="317"/>
    </location>
</feature>
<dbReference type="AlphaFoldDB" id="A0A060S5G4"/>
<organism evidence="3 4">
    <name type="scientific">Pycnoporus cinnabarinus</name>
    <name type="common">Cinnabar-red polypore</name>
    <name type="synonym">Trametes cinnabarina</name>
    <dbReference type="NCBI Taxonomy" id="5643"/>
    <lineage>
        <taxon>Eukaryota</taxon>
        <taxon>Fungi</taxon>
        <taxon>Dikarya</taxon>
        <taxon>Basidiomycota</taxon>
        <taxon>Agaricomycotina</taxon>
        <taxon>Agaricomycetes</taxon>
        <taxon>Polyporales</taxon>
        <taxon>Polyporaceae</taxon>
        <taxon>Trametes</taxon>
    </lineage>
</organism>
<proteinExistence type="predicted"/>
<evidence type="ECO:0000313" key="3">
    <source>
        <dbReference type="EMBL" id="CDO69411.1"/>
    </source>
</evidence>
<keyword evidence="2" id="KW-0812">Transmembrane</keyword>
<gene>
    <name evidence="3" type="ORF">BN946_scf184791.g6</name>
</gene>